<comment type="caution">
    <text evidence="2">The sequence shown here is derived from an EMBL/GenBank/DDBJ whole genome shotgun (WGS) entry which is preliminary data.</text>
</comment>
<dbReference type="EMBL" id="BAAARV010000145">
    <property type="protein sequence ID" value="GAA2396505.1"/>
    <property type="molecule type" value="Genomic_DNA"/>
</dbReference>
<gene>
    <name evidence="2" type="ORF">GCM10010170_112390</name>
</gene>
<accession>A0ABN3I9D3</accession>
<name>A0ABN3I9D3_9ACTN</name>
<dbReference type="RefSeq" id="WP_344621025.1">
    <property type="nucleotide sequence ID" value="NZ_BAAARV010000145.1"/>
</dbReference>
<dbReference type="Proteomes" id="UP001501444">
    <property type="component" value="Unassembled WGS sequence"/>
</dbReference>
<protein>
    <submittedName>
        <fullName evidence="2">Uncharacterized protein</fullName>
    </submittedName>
</protein>
<proteinExistence type="predicted"/>
<organism evidence="2 3">
    <name type="scientific">Dactylosporangium salmoneum</name>
    <dbReference type="NCBI Taxonomy" id="53361"/>
    <lineage>
        <taxon>Bacteria</taxon>
        <taxon>Bacillati</taxon>
        <taxon>Actinomycetota</taxon>
        <taxon>Actinomycetes</taxon>
        <taxon>Micromonosporales</taxon>
        <taxon>Micromonosporaceae</taxon>
        <taxon>Dactylosporangium</taxon>
    </lineage>
</organism>
<sequence>MNTARENLAGAARKMADLEVGALSICGTPRRHGGAGRRGPLQAVSEP</sequence>
<reference evidence="2 3" key="1">
    <citation type="journal article" date="2019" name="Int. J. Syst. Evol. Microbiol.">
        <title>The Global Catalogue of Microorganisms (GCM) 10K type strain sequencing project: providing services to taxonomists for standard genome sequencing and annotation.</title>
        <authorList>
            <consortium name="The Broad Institute Genomics Platform"/>
            <consortium name="The Broad Institute Genome Sequencing Center for Infectious Disease"/>
            <person name="Wu L."/>
            <person name="Ma J."/>
        </authorList>
    </citation>
    <scope>NUCLEOTIDE SEQUENCE [LARGE SCALE GENOMIC DNA]</scope>
    <source>
        <strain evidence="2 3">JCM 3272</strain>
    </source>
</reference>
<evidence type="ECO:0000313" key="2">
    <source>
        <dbReference type="EMBL" id="GAA2396505.1"/>
    </source>
</evidence>
<keyword evidence="3" id="KW-1185">Reference proteome</keyword>
<evidence type="ECO:0000256" key="1">
    <source>
        <dbReference type="SAM" id="MobiDB-lite"/>
    </source>
</evidence>
<feature type="region of interest" description="Disordered" evidence="1">
    <location>
        <begin position="26"/>
        <end position="47"/>
    </location>
</feature>
<evidence type="ECO:0000313" key="3">
    <source>
        <dbReference type="Proteomes" id="UP001501444"/>
    </source>
</evidence>